<evidence type="ECO:0000256" key="4">
    <source>
        <dbReference type="SAM" id="SignalP"/>
    </source>
</evidence>
<keyword evidence="4" id="KW-0732">Signal</keyword>
<organism evidence="5 6">
    <name type="scientific">Albidovulum salinarum</name>
    <dbReference type="NCBI Taxonomy" id="2984153"/>
    <lineage>
        <taxon>Bacteria</taxon>
        <taxon>Pseudomonadati</taxon>
        <taxon>Pseudomonadota</taxon>
        <taxon>Alphaproteobacteria</taxon>
        <taxon>Rhodobacterales</taxon>
        <taxon>Paracoccaceae</taxon>
        <taxon>Albidovulum</taxon>
    </lineage>
</organism>
<feature type="chain" id="PRO_5046742348" evidence="4">
    <location>
        <begin position="30"/>
        <end position="186"/>
    </location>
</feature>
<gene>
    <name evidence="5" type="ORF">OEZ60_17615</name>
</gene>
<dbReference type="InterPro" id="IPR011990">
    <property type="entry name" value="TPR-like_helical_dom_sf"/>
</dbReference>
<evidence type="ECO:0000256" key="3">
    <source>
        <dbReference type="PROSITE-ProRule" id="PRU00339"/>
    </source>
</evidence>
<feature type="signal peptide" evidence="4">
    <location>
        <begin position="1"/>
        <end position="29"/>
    </location>
</feature>
<feature type="repeat" description="TPR" evidence="3">
    <location>
        <begin position="134"/>
        <end position="167"/>
    </location>
</feature>
<dbReference type="PANTHER" id="PTHR45831">
    <property type="entry name" value="LD24721P"/>
    <property type="match status" value="1"/>
</dbReference>
<keyword evidence="1" id="KW-0677">Repeat</keyword>
<dbReference type="SMART" id="SM00028">
    <property type="entry name" value="TPR"/>
    <property type="match status" value="3"/>
</dbReference>
<dbReference type="Gene3D" id="1.25.40.10">
    <property type="entry name" value="Tetratricopeptide repeat domain"/>
    <property type="match status" value="1"/>
</dbReference>
<sequence>MGRFATPLGSVFAACAAALLLALPVSAGAATLDELYAELADPDNREWQRTQSDILREWSKSGSPAMDLLLKRGREAMEAGDLEAAIEHLTALTDHAPDFAEGWNARATAYYMAGQFGPSVADIRRTLALNDHHFGALSGLGLILEELGYDTRAIEAYRAALAIHPHHERIRESLARLERKTSGTRL</sequence>
<dbReference type="Proteomes" id="UP001209535">
    <property type="component" value="Unassembled WGS sequence"/>
</dbReference>
<evidence type="ECO:0000256" key="2">
    <source>
        <dbReference type="ARBA" id="ARBA00022803"/>
    </source>
</evidence>
<dbReference type="SUPFAM" id="SSF48452">
    <property type="entry name" value="TPR-like"/>
    <property type="match status" value="1"/>
</dbReference>
<dbReference type="Pfam" id="PF13428">
    <property type="entry name" value="TPR_14"/>
    <property type="match status" value="1"/>
</dbReference>
<name>A0ABT2X8X8_9RHOB</name>
<comment type="caution">
    <text evidence="5">The sequence shown here is derived from an EMBL/GenBank/DDBJ whole genome shotgun (WGS) entry which is preliminary data.</text>
</comment>
<dbReference type="PANTHER" id="PTHR45831:SF2">
    <property type="entry name" value="LD24721P"/>
    <property type="match status" value="1"/>
</dbReference>
<protein>
    <submittedName>
        <fullName evidence="5">Tetratricopeptide repeat protein</fullName>
    </submittedName>
</protein>
<reference evidence="5 6" key="1">
    <citation type="submission" date="2022-10" db="EMBL/GenBank/DDBJ databases">
        <title>Defluviimonas sp. nov., isolated from ocean surface sediments.</title>
        <authorList>
            <person name="He W."/>
            <person name="Wang L."/>
            <person name="Zhang D.-F."/>
        </authorList>
    </citation>
    <scope>NUCLEOTIDE SEQUENCE [LARGE SCALE GENOMIC DNA]</scope>
    <source>
        <strain evidence="5 6">WL0024</strain>
    </source>
</reference>
<proteinExistence type="predicted"/>
<dbReference type="Pfam" id="PF13432">
    <property type="entry name" value="TPR_16"/>
    <property type="match status" value="1"/>
</dbReference>
<dbReference type="EMBL" id="JAOVQO010000018">
    <property type="protein sequence ID" value="MCU9849819.1"/>
    <property type="molecule type" value="Genomic_DNA"/>
</dbReference>
<evidence type="ECO:0000313" key="5">
    <source>
        <dbReference type="EMBL" id="MCU9849819.1"/>
    </source>
</evidence>
<keyword evidence="2 3" id="KW-0802">TPR repeat</keyword>
<accession>A0ABT2X8X8</accession>
<dbReference type="PROSITE" id="PS51257">
    <property type="entry name" value="PROKAR_LIPOPROTEIN"/>
    <property type="match status" value="1"/>
</dbReference>
<dbReference type="InterPro" id="IPR019734">
    <property type="entry name" value="TPR_rpt"/>
</dbReference>
<keyword evidence="6" id="KW-1185">Reference proteome</keyword>
<dbReference type="InterPro" id="IPR047150">
    <property type="entry name" value="SGT"/>
</dbReference>
<evidence type="ECO:0000256" key="1">
    <source>
        <dbReference type="ARBA" id="ARBA00022737"/>
    </source>
</evidence>
<dbReference type="RefSeq" id="WP_263339040.1">
    <property type="nucleotide sequence ID" value="NZ_JAOVQO010000018.1"/>
</dbReference>
<evidence type="ECO:0000313" key="6">
    <source>
        <dbReference type="Proteomes" id="UP001209535"/>
    </source>
</evidence>
<dbReference type="PROSITE" id="PS50005">
    <property type="entry name" value="TPR"/>
    <property type="match status" value="1"/>
</dbReference>